<dbReference type="AlphaFoldDB" id="A0A2H0N642"/>
<evidence type="ECO:0000256" key="1">
    <source>
        <dbReference type="SAM" id="Phobius"/>
    </source>
</evidence>
<organism evidence="2 3">
    <name type="scientific">Candidatus Magasanikbacteria bacterium CG11_big_fil_rev_8_21_14_0_20_39_34</name>
    <dbReference type="NCBI Taxonomy" id="1974653"/>
    <lineage>
        <taxon>Bacteria</taxon>
        <taxon>Candidatus Magasanikiibacteriota</taxon>
    </lineage>
</organism>
<sequence>MKIISKRRETILRYFLMVCALGFLAIRYLSVHHYPWFFLFPPIALSLWWYFSCIFIIGIAYTLIVRSQRQDLKKNFKFALGLCFPIILSFLIFSQLKFVFLDHQTGRVYYVVDRIDSRTKSYTFMRSTLYERKGVFLEEIDSKLDDGRGTLLEVIFEDQKSGQKFLFSREYYRFGEVGRPDIGHLGLLDGVSNYRELDSVGSKKYIELKKKKKAENEEKKANIKFSHEEKISLKKSELEQAYKNMIFAEHEKATLGRSQVLDEYTKKYELLLEELSILESSSTEKELK</sequence>
<gene>
    <name evidence="2" type="ORF">COV59_05345</name>
</gene>
<evidence type="ECO:0000313" key="3">
    <source>
        <dbReference type="Proteomes" id="UP000229600"/>
    </source>
</evidence>
<name>A0A2H0N642_9BACT</name>
<proteinExistence type="predicted"/>
<keyword evidence="1" id="KW-0472">Membrane</keyword>
<accession>A0A2H0N642</accession>
<comment type="caution">
    <text evidence="2">The sequence shown here is derived from an EMBL/GenBank/DDBJ whole genome shotgun (WGS) entry which is preliminary data.</text>
</comment>
<keyword evidence="1" id="KW-0812">Transmembrane</keyword>
<feature type="transmembrane region" description="Helical" evidence="1">
    <location>
        <begin position="12"/>
        <end position="30"/>
    </location>
</feature>
<protein>
    <submittedName>
        <fullName evidence="2">Uncharacterized protein</fullName>
    </submittedName>
</protein>
<keyword evidence="1" id="KW-1133">Transmembrane helix</keyword>
<feature type="transmembrane region" description="Helical" evidence="1">
    <location>
        <begin position="36"/>
        <end position="64"/>
    </location>
</feature>
<evidence type="ECO:0000313" key="2">
    <source>
        <dbReference type="EMBL" id="PIR03585.1"/>
    </source>
</evidence>
<dbReference type="EMBL" id="PCWN01000011">
    <property type="protein sequence ID" value="PIR03585.1"/>
    <property type="molecule type" value="Genomic_DNA"/>
</dbReference>
<reference evidence="2 3" key="1">
    <citation type="submission" date="2017-09" db="EMBL/GenBank/DDBJ databases">
        <title>Depth-based differentiation of microbial function through sediment-hosted aquifers and enrichment of novel symbionts in the deep terrestrial subsurface.</title>
        <authorList>
            <person name="Probst A.J."/>
            <person name="Ladd B."/>
            <person name="Jarett J.K."/>
            <person name="Geller-Mcgrath D.E."/>
            <person name="Sieber C.M."/>
            <person name="Emerson J.B."/>
            <person name="Anantharaman K."/>
            <person name="Thomas B.C."/>
            <person name="Malmstrom R."/>
            <person name="Stieglmeier M."/>
            <person name="Klingl A."/>
            <person name="Woyke T."/>
            <person name="Ryan C.M."/>
            <person name="Banfield J.F."/>
        </authorList>
    </citation>
    <scope>NUCLEOTIDE SEQUENCE [LARGE SCALE GENOMIC DNA]</scope>
    <source>
        <strain evidence="2">CG11_big_fil_rev_8_21_14_0_20_39_34</strain>
    </source>
</reference>
<dbReference type="Proteomes" id="UP000229600">
    <property type="component" value="Unassembled WGS sequence"/>
</dbReference>
<feature type="transmembrane region" description="Helical" evidence="1">
    <location>
        <begin position="76"/>
        <end position="96"/>
    </location>
</feature>